<sequence length="286" mass="33172">MLWRLPLRIFWWLFGGIIRAVVAIILLLGLAYFVMRLTPLDEFWRARFYARIGKTAEAEHWYRIGLQQHPKSRFATQGHYELAELLYEQERFSEAIGHFGKALEGNLTPEQKREALLKIAEAYLKSGKPLEAAKRFEQFAQLFSEDERASRALFLAGEGYRKSRRNKDARRCWEKLSSKYPHSPFAPKALWALAELAEAEGNDAFARQIYRKLVERYPQSAEAAKANARLAVWHYKQGDYKSAARAYTEALKATPDLLREALQSEALKNWWRKLKEQIGAVVQPKP</sequence>
<evidence type="ECO:0000256" key="1">
    <source>
        <dbReference type="ARBA" id="ARBA00022729"/>
    </source>
</evidence>
<keyword evidence="2" id="KW-0677">Repeat</keyword>
<evidence type="ECO:0000313" key="7">
    <source>
        <dbReference type="EMBL" id="MCS3920947.1"/>
    </source>
</evidence>
<evidence type="ECO:0000256" key="2">
    <source>
        <dbReference type="ARBA" id="ARBA00022737"/>
    </source>
</evidence>
<evidence type="ECO:0000313" key="8">
    <source>
        <dbReference type="Proteomes" id="UP001204798"/>
    </source>
</evidence>
<accession>A0ABT2ESK1</accession>
<name>A0ABT2ESK1_9BACT</name>
<dbReference type="InterPro" id="IPR013105">
    <property type="entry name" value="TPR_2"/>
</dbReference>
<organism evidence="7 8">
    <name type="scientific">Candidatus Fervidibacter sacchari</name>
    <dbReference type="NCBI Taxonomy" id="1448929"/>
    <lineage>
        <taxon>Bacteria</taxon>
        <taxon>Candidatus Fervidibacterota</taxon>
        <taxon>Candidatus Fervidibacter</taxon>
    </lineage>
</organism>
<keyword evidence="1" id="KW-0732">Signal</keyword>
<feature type="domain" description="Outer membrane lipoprotein BamD-like" evidence="6">
    <location>
        <begin position="80"/>
        <end position="198"/>
    </location>
</feature>
<keyword evidence="8" id="KW-1185">Reference proteome</keyword>
<gene>
    <name evidence="7" type="ORF">M2350_003388</name>
</gene>
<feature type="transmembrane region" description="Helical" evidence="5">
    <location>
        <begin position="12"/>
        <end position="35"/>
    </location>
</feature>
<evidence type="ECO:0000256" key="5">
    <source>
        <dbReference type="SAM" id="Phobius"/>
    </source>
</evidence>
<dbReference type="Pfam" id="PF13525">
    <property type="entry name" value="YfiO"/>
    <property type="match status" value="1"/>
</dbReference>
<keyword evidence="5" id="KW-1133">Transmembrane helix</keyword>
<protein>
    <submittedName>
        <fullName evidence="7">TolA-binding protein</fullName>
    </submittedName>
</protein>
<feature type="repeat" description="TPR" evidence="4">
    <location>
        <begin position="224"/>
        <end position="257"/>
    </location>
</feature>
<dbReference type="Proteomes" id="UP001204798">
    <property type="component" value="Unassembled WGS sequence"/>
</dbReference>
<dbReference type="Gene3D" id="1.25.40.10">
    <property type="entry name" value="Tetratricopeptide repeat domain"/>
    <property type="match status" value="2"/>
</dbReference>
<proteinExistence type="predicted"/>
<dbReference type="PROSITE" id="PS50005">
    <property type="entry name" value="TPR"/>
    <property type="match status" value="1"/>
</dbReference>
<comment type="caution">
    <text evidence="7">The sequence shown here is derived from an EMBL/GenBank/DDBJ whole genome shotgun (WGS) entry which is preliminary data.</text>
</comment>
<dbReference type="InterPro" id="IPR039565">
    <property type="entry name" value="BamD-like"/>
</dbReference>
<keyword evidence="5" id="KW-0812">Transmembrane</keyword>
<evidence type="ECO:0000256" key="3">
    <source>
        <dbReference type="ARBA" id="ARBA00022803"/>
    </source>
</evidence>
<keyword evidence="3 4" id="KW-0802">TPR repeat</keyword>
<dbReference type="RefSeq" id="WP_259101428.1">
    <property type="nucleotide sequence ID" value="NZ_CP130454.1"/>
</dbReference>
<dbReference type="InterPro" id="IPR011990">
    <property type="entry name" value="TPR-like_helical_dom_sf"/>
</dbReference>
<dbReference type="Pfam" id="PF07719">
    <property type="entry name" value="TPR_2"/>
    <property type="match status" value="1"/>
</dbReference>
<dbReference type="SMART" id="SM00028">
    <property type="entry name" value="TPR"/>
    <property type="match status" value="6"/>
</dbReference>
<dbReference type="EMBL" id="JANUCP010000008">
    <property type="protein sequence ID" value="MCS3920947.1"/>
    <property type="molecule type" value="Genomic_DNA"/>
</dbReference>
<evidence type="ECO:0000259" key="6">
    <source>
        <dbReference type="Pfam" id="PF13525"/>
    </source>
</evidence>
<reference evidence="7 8" key="1">
    <citation type="submission" date="2022-08" db="EMBL/GenBank/DDBJ databases">
        <title>Bacterial and archaeal communities from various locations to study Microbial Dark Matter (Phase II).</title>
        <authorList>
            <person name="Stepanauskas R."/>
        </authorList>
    </citation>
    <scope>NUCLEOTIDE SEQUENCE [LARGE SCALE GENOMIC DNA]</scope>
    <source>
        <strain evidence="7 8">PD1</strain>
    </source>
</reference>
<keyword evidence="5" id="KW-0472">Membrane</keyword>
<dbReference type="SUPFAM" id="SSF48452">
    <property type="entry name" value="TPR-like"/>
    <property type="match status" value="1"/>
</dbReference>
<evidence type="ECO:0000256" key="4">
    <source>
        <dbReference type="PROSITE-ProRule" id="PRU00339"/>
    </source>
</evidence>
<dbReference type="InterPro" id="IPR019734">
    <property type="entry name" value="TPR_rpt"/>
</dbReference>